<feature type="binding site" evidence="1">
    <location>
        <position position="32"/>
    </location>
    <ligand>
        <name>ATP</name>
        <dbReference type="ChEBI" id="CHEBI:30616"/>
    </ligand>
</feature>
<feature type="domain" description="Serine-threonine/tyrosine-protein kinase catalytic" evidence="2">
    <location>
        <begin position="3"/>
        <end position="35"/>
    </location>
</feature>
<keyword evidence="1" id="KW-0067">ATP-binding</keyword>
<evidence type="ECO:0000313" key="3">
    <source>
        <dbReference type="EMBL" id="KIH43232.1"/>
    </source>
</evidence>
<proteinExistence type="predicted"/>
<dbReference type="GO" id="GO:0004672">
    <property type="term" value="F:protein kinase activity"/>
    <property type="evidence" value="ECO:0007669"/>
    <property type="project" value="InterPro"/>
</dbReference>
<dbReference type="EMBL" id="KN787820">
    <property type="protein sequence ID" value="KIH43232.1"/>
    <property type="molecule type" value="Genomic_DNA"/>
</dbReference>
<accession>A0A0C2C0U1</accession>
<dbReference type="InterPro" id="IPR017441">
    <property type="entry name" value="Protein_kinase_ATP_BS"/>
</dbReference>
<reference evidence="3 4" key="1">
    <citation type="submission" date="2013-12" db="EMBL/GenBank/DDBJ databases">
        <title>Draft genome of the parsitic nematode Ancylostoma duodenale.</title>
        <authorList>
            <person name="Mitreva M."/>
        </authorList>
    </citation>
    <scope>NUCLEOTIDE SEQUENCE [LARGE SCALE GENOMIC DNA]</scope>
    <source>
        <strain evidence="3 4">Zhejiang</strain>
    </source>
</reference>
<evidence type="ECO:0000313" key="4">
    <source>
        <dbReference type="Proteomes" id="UP000054047"/>
    </source>
</evidence>
<dbReference type="SUPFAM" id="SSF56112">
    <property type="entry name" value="Protein kinase-like (PK-like)"/>
    <property type="match status" value="1"/>
</dbReference>
<keyword evidence="4" id="KW-1185">Reference proteome</keyword>
<organism evidence="3 4">
    <name type="scientific">Ancylostoma duodenale</name>
    <dbReference type="NCBI Taxonomy" id="51022"/>
    <lineage>
        <taxon>Eukaryota</taxon>
        <taxon>Metazoa</taxon>
        <taxon>Ecdysozoa</taxon>
        <taxon>Nematoda</taxon>
        <taxon>Chromadorea</taxon>
        <taxon>Rhabditida</taxon>
        <taxon>Rhabditina</taxon>
        <taxon>Rhabditomorpha</taxon>
        <taxon>Strongyloidea</taxon>
        <taxon>Ancylostomatidae</taxon>
        <taxon>Ancylostomatinae</taxon>
        <taxon>Ancylostoma</taxon>
    </lineage>
</organism>
<name>A0A0C2C0U1_9BILA</name>
<keyword evidence="1" id="KW-0547">Nucleotide-binding</keyword>
<evidence type="ECO:0000259" key="2">
    <source>
        <dbReference type="Pfam" id="PF07714"/>
    </source>
</evidence>
<dbReference type="PROSITE" id="PS00107">
    <property type="entry name" value="PROTEIN_KINASE_ATP"/>
    <property type="match status" value="1"/>
</dbReference>
<dbReference type="GO" id="GO:0005524">
    <property type="term" value="F:ATP binding"/>
    <property type="evidence" value="ECO:0007669"/>
    <property type="project" value="UniProtKB-UniRule"/>
</dbReference>
<dbReference type="AlphaFoldDB" id="A0A0C2C0U1"/>
<dbReference type="InterPro" id="IPR011009">
    <property type="entry name" value="Kinase-like_dom_sf"/>
</dbReference>
<dbReference type="Pfam" id="PF07714">
    <property type="entry name" value="PK_Tyr_Ser-Thr"/>
    <property type="match status" value="1"/>
</dbReference>
<evidence type="ECO:0000256" key="1">
    <source>
        <dbReference type="PROSITE-ProRule" id="PRU10141"/>
    </source>
</evidence>
<dbReference type="Proteomes" id="UP000054047">
    <property type="component" value="Unassembled WGS sequence"/>
</dbReference>
<protein>
    <recommendedName>
        <fullName evidence="2">Serine-threonine/tyrosine-protein kinase catalytic domain-containing protein</fullName>
    </recommendedName>
</protein>
<dbReference type="Gene3D" id="3.30.200.20">
    <property type="entry name" value="Phosphorylase Kinase, domain 1"/>
    <property type="match status" value="1"/>
</dbReference>
<sequence length="59" mass="6449">MVSKIGSGNFGEVWAGSMKESQNKPPIDVAIKVVRFICVAKLHFSIAVSSRKLKMQLSV</sequence>
<gene>
    <name evidence="3" type="ORF">ANCDUO_26767</name>
</gene>
<dbReference type="InterPro" id="IPR001245">
    <property type="entry name" value="Ser-Thr/Tyr_kinase_cat_dom"/>
</dbReference>